<sequence length="46" mass="5188">VEPKDAPVQVRGRYAPTPTDTKLLARYGEAIEAWAKEPLRRQPGRV</sequence>
<feature type="non-terminal residue" evidence="1">
    <location>
        <position position="46"/>
    </location>
</feature>
<dbReference type="AlphaFoldDB" id="A0A6J4RTB5"/>
<gene>
    <name evidence="1" type="ORF">AVDCRST_MAG02-4476</name>
</gene>
<accession>A0A6J4RTB5</accession>
<proteinExistence type="predicted"/>
<dbReference type="EMBL" id="CADCVH010000126">
    <property type="protein sequence ID" value="CAA9480427.1"/>
    <property type="molecule type" value="Genomic_DNA"/>
</dbReference>
<protein>
    <submittedName>
        <fullName evidence="1">Uncharacterized protein</fullName>
    </submittedName>
</protein>
<feature type="non-terminal residue" evidence="1">
    <location>
        <position position="1"/>
    </location>
</feature>
<evidence type="ECO:0000313" key="1">
    <source>
        <dbReference type="EMBL" id="CAA9480427.1"/>
    </source>
</evidence>
<reference evidence="1" key="1">
    <citation type="submission" date="2020-02" db="EMBL/GenBank/DDBJ databases">
        <authorList>
            <person name="Meier V. D."/>
        </authorList>
    </citation>
    <scope>NUCLEOTIDE SEQUENCE</scope>
    <source>
        <strain evidence="1">AVDCRST_MAG02</strain>
    </source>
</reference>
<name>A0A6J4RTB5_9ACTN</name>
<organism evidence="1">
    <name type="scientific">uncultured Rubrobacteraceae bacterium</name>
    <dbReference type="NCBI Taxonomy" id="349277"/>
    <lineage>
        <taxon>Bacteria</taxon>
        <taxon>Bacillati</taxon>
        <taxon>Actinomycetota</taxon>
        <taxon>Rubrobacteria</taxon>
        <taxon>Rubrobacterales</taxon>
        <taxon>Rubrobacteraceae</taxon>
        <taxon>environmental samples</taxon>
    </lineage>
</organism>